<dbReference type="InterPro" id="IPR003787">
    <property type="entry name" value="Sulphur_relay_DsrE/F-like"/>
</dbReference>
<dbReference type="EMBL" id="BFAV01000157">
    <property type="protein sequence ID" value="GBF35050.1"/>
    <property type="molecule type" value="Genomic_DNA"/>
</dbReference>
<dbReference type="RefSeq" id="WP_104373186.1">
    <property type="nucleotide sequence ID" value="NZ_BFAV01000157.1"/>
</dbReference>
<proteinExistence type="predicted"/>
<comment type="caution">
    <text evidence="1">The sequence shown here is derived from an EMBL/GenBank/DDBJ whole genome shotgun (WGS) entry which is preliminary data.</text>
</comment>
<sequence>MNRLKVLFHVNEPERWKIVLVNARNFINDVGQGRADVEIVANGAGVTAYAGDAAIIEEMKVLHSQGVVFAACRNALKMHALEESSLPGFVLAVSAGITEIAQKQSEGYSYIKP</sequence>
<dbReference type="Gene3D" id="3.40.1260.10">
    <property type="entry name" value="DsrEFH-like"/>
    <property type="match status" value="1"/>
</dbReference>
<dbReference type="InterPro" id="IPR027396">
    <property type="entry name" value="DsrEFH-like"/>
</dbReference>
<dbReference type="Pfam" id="PF02635">
    <property type="entry name" value="DsrE"/>
    <property type="match status" value="1"/>
</dbReference>
<dbReference type="PANTHER" id="PTHR37691:SF1">
    <property type="entry name" value="BLR3518 PROTEIN"/>
    <property type="match status" value="1"/>
</dbReference>
<evidence type="ECO:0000313" key="2">
    <source>
        <dbReference type="Proteomes" id="UP000239549"/>
    </source>
</evidence>
<protein>
    <submittedName>
        <fullName evidence="1">Uncharacterized protein</fullName>
    </submittedName>
</protein>
<gene>
    <name evidence="1" type="ORF">DCCM_4171</name>
</gene>
<reference evidence="2" key="1">
    <citation type="submission" date="2018-02" db="EMBL/GenBank/DDBJ databases">
        <title>Genome sequence of Desulfocucumis palustris strain NAW-5.</title>
        <authorList>
            <person name="Watanabe M."/>
            <person name="Kojima H."/>
            <person name="Fukui M."/>
        </authorList>
    </citation>
    <scope>NUCLEOTIDE SEQUENCE [LARGE SCALE GENOMIC DNA]</scope>
    <source>
        <strain evidence="2">NAW-5</strain>
    </source>
</reference>
<dbReference type="SUPFAM" id="SSF75169">
    <property type="entry name" value="DsrEFH-like"/>
    <property type="match status" value="1"/>
</dbReference>
<dbReference type="Proteomes" id="UP000239549">
    <property type="component" value="Unassembled WGS sequence"/>
</dbReference>
<organism evidence="1 2">
    <name type="scientific">Desulfocucumis palustris</name>
    <dbReference type="NCBI Taxonomy" id="1898651"/>
    <lineage>
        <taxon>Bacteria</taxon>
        <taxon>Bacillati</taxon>
        <taxon>Bacillota</taxon>
        <taxon>Clostridia</taxon>
        <taxon>Eubacteriales</taxon>
        <taxon>Desulfocucumaceae</taxon>
        <taxon>Desulfocucumis</taxon>
    </lineage>
</organism>
<dbReference type="AlphaFoldDB" id="A0A2L2XFX1"/>
<accession>A0A2L2XFX1</accession>
<dbReference type="PANTHER" id="PTHR37691">
    <property type="entry name" value="BLR3518 PROTEIN"/>
    <property type="match status" value="1"/>
</dbReference>
<name>A0A2L2XFX1_9FIRM</name>
<dbReference type="OrthoDB" id="6412948at2"/>
<evidence type="ECO:0000313" key="1">
    <source>
        <dbReference type="EMBL" id="GBF35050.1"/>
    </source>
</evidence>
<keyword evidence="2" id="KW-1185">Reference proteome</keyword>